<evidence type="ECO:0000256" key="1">
    <source>
        <dbReference type="ARBA" id="ARBA00001971"/>
    </source>
</evidence>
<evidence type="ECO:0000256" key="6">
    <source>
        <dbReference type="ARBA" id="ARBA00023033"/>
    </source>
</evidence>
<reference evidence="8 9" key="1">
    <citation type="submission" date="2024-09" db="EMBL/GenBank/DDBJ databases">
        <title>Rethinking Asexuality: The Enigmatic Case of Functional Sexual Genes in Lepraria (Stereocaulaceae).</title>
        <authorList>
            <person name="Doellman M."/>
            <person name="Sun Y."/>
            <person name="Barcenas-Pena A."/>
            <person name="Lumbsch H.T."/>
            <person name="Grewe F."/>
        </authorList>
    </citation>
    <scope>NUCLEOTIDE SEQUENCE [LARGE SCALE GENOMIC DNA]</scope>
    <source>
        <strain evidence="8 9">Mercado 3170</strain>
    </source>
</reference>
<dbReference type="InterPro" id="IPR017972">
    <property type="entry name" value="Cyt_P450_CS"/>
</dbReference>
<evidence type="ECO:0000256" key="7">
    <source>
        <dbReference type="RuleBase" id="RU000461"/>
    </source>
</evidence>
<dbReference type="Proteomes" id="UP001590950">
    <property type="component" value="Unassembled WGS sequence"/>
</dbReference>
<comment type="cofactor">
    <cofactor evidence="1">
        <name>heme</name>
        <dbReference type="ChEBI" id="CHEBI:30413"/>
    </cofactor>
</comment>
<dbReference type="EMBL" id="JBEFKJ010000033">
    <property type="protein sequence ID" value="KAL2038290.1"/>
    <property type="molecule type" value="Genomic_DNA"/>
</dbReference>
<keyword evidence="9" id="KW-1185">Reference proteome</keyword>
<dbReference type="InterPro" id="IPR001128">
    <property type="entry name" value="Cyt_P450"/>
</dbReference>
<protein>
    <recommendedName>
        <fullName evidence="10">Cytochrome P450</fullName>
    </recommendedName>
</protein>
<evidence type="ECO:0000256" key="5">
    <source>
        <dbReference type="ARBA" id="ARBA00023004"/>
    </source>
</evidence>
<evidence type="ECO:0000256" key="4">
    <source>
        <dbReference type="ARBA" id="ARBA00023002"/>
    </source>
</evidence>
<keyword evidence="7" id="KW-0349">Heme</keyword>
<dbReference type="InterPro" id="IPR047146">
    <property type="entry name" value="Cyt_P450_E_CYP52_fungi"/>
</dbReference>
<evidence type="ECO:0000313" key="9">
    <source>
        <dbReference type="Proteomes" id="UP001590950"/>
    </source>
</evidence>
<keyword evidence="5 7" id="KW-0408">Iron</keyword>
<dbReference type="Gene3D" id="1.10.630.10">
    <property type="entry name" value="Cytochrome P450"/>
    <property type="match status" value="1"/>
</dbReference>
<evidence type="ECO:0000256" key="3">
    <source>
        <dbReference type="ARBA" id="ARBA00022723"/>
    </source>
</evidence>
<keyword evidence="4 7" id="KW-0560">Oxidoreductase</keyword>
<comment type="caution">
    <text evidence="8">The sequence shown here is derived from an EMBL/GenBank/DDBJ whole genome shotgun (WGS) entry which is preliminary data.</text>
</comment>
<organism evidence="8 9">
    <name type="scientific">Stereocaulon virgatum</name>
    <dbReference type="NCBI Taxonomy" id="373712"/>
    <lineage>
        <taxon>Eukaryota</taxon>
        <taxon>Fungi</taxon>
        <taxon>Dikarya</taxon>
        <taxon>Ascomycota</taxon>
        <taxon>Pezizomycotina</taxon>
        <taxon>Lecanoromycetes</taxon>
        <taxon>OSLEUM clade</taxon>
        <taxon>Lecanoromycetidae</taxon>
        <taxon>Lecanorales</taxon>
        <taxon>Lecanorineae</taxon>
        <taxon>Stereocaulaceae</taxon>
        <taxon>Stereocaulon</taxon>
    </lineage>
</organism>
<dbReference type="PANTHER" id="PTHR24287:SF17">
    <property type="entry name" value="P450, PUTATIVE (EUROFUNG)-RELATED"/>
    <property type="match status" value="1"/>
</dbReference>
<name>A0ABR3ZYK1_9LECA</name>
<dbReference type="Pfam" id="PF00067">
    <property type="entry name" value="p450"/>
    <property type="match status" value="1"/>
</dbReference>
<comment type="similarity">
    <text evidence="2 7">Belongs to the cytochrome P450 family.</text>
</comment>
<evidence type="ECO:0000313" key="8">
    <source>
        <dbReference type="EMBL" id="KAL2038290.1"/>
    </source>
</evidence>
<keyword evidence="3 7" id="KW-0479">Metal-binding</keyword>
<dbReference type="InterPro" id="IPR036396">
    <property type="entry name" value="Cyt_P450_sf"/>
</dbReference>
<proteinExistence type="inferred from homology"/>
<evidence type="ECO:0000256" key="2">
    <source>
        <dbReference type="ARBA" id="ARBA00010617"/>
    </source>
</evidence>
<gene>
    <name evidence="8" type="ORF">N7G274_008939</name>
</gene>
<keyword evidence="6 7" id="KW-0503">Monooxygenase</keyword>
<dbReference type="PROSITE" id="PS00086">
    <property type="entry name" value="CYTOCHROME_P450"/>
    <property type="match status" value="1"/>
</dbReference>
<dbReference type="SUPFAM" id="SSF48264">
    <property type="entry name" value="Cytochrome P450"/>
    <property type="match status" value="1"/>
</dbReference>
<accession>A0ABR3ZYK1</accession>
<evidence type="ECO:0008006" key="10">
    <source>
        <dbReference type="Google" id="ProtNLM"/>
    </source>
</evidence>
<dbReference type="PANTHER" id="PTHR24287">
    <property type="entry name" value="P450, PUTATIVE (EUROFUNG)-RELATED"/>
    <property type="match status" value="1"/>
</dbReference>
<sequence length="218" mass="24525">MSSNVREFFEAFDYATFGPEFQIALGPLKFLYQQPKRYEACRTTHAFADNYVNKALEYRRNLLSTKSDSSGHTDQLRSQILQAPMAAQETTAILLSNAFFPLSRHTLVQQRLPNEIIALGDSVLDVNTLRNIKYLSNMLNECLALAETTLPLSGGYDGDSPLYVPEGTMFDTSYYVLHRLQSTRGSDGEVFDPDRWDITKPGIWEFMPFGDGPRGCAG</sequence>